<dbReference type="Gene3D" id="1.10.10.10">
    <property type="entry name" value="Winged helix-like DNA-binding domain superfamily/Winged helix DNA-binding domain"/>
    <property type="match status" value="1"/>
</dbReference>
<dbReference type="InterPro" id="IPR036388">
    <property type="entry name" value="WH-like_DNA-bd_sf"/>
</dbReference>
<comment type="caution">
    <text evidence="5">The sequence shown here is derived from an EMBL/GenBank/DDBJ whole genome shotgun (WGS) entry which is preliminary data.</text>
</comment>
<dbReference type="PANTHER" id="PTHR33204">
    <property type="entry name" value="TRANSCRIPTIONAL REGULATOR, MARR FAMILY"/>
    <property type="match status" value="1"/>
</dbReference>
<dbReference type="Pfam" id="PF01638">
    <property type="entry name" value="HxlR"/>
    <property type="match status" value="1"/>
</dbReference>
<sequence length="212" mass="23284">MKRRSRGAWRDAACQVEAPWGEGPTPFRPPELDLLNASQCWARKEADVTTAPQVPVPCPIGRAVGLLGERWTLLILRNANLGTTRFDAFRAELGIADNILSNRLARLVEAGLLARVPYRDGGRTRHEYRLTTAGAEVLPVLHALAVWGEEHTEPAEPTGSMQVIHQRCGQVTTPGRVCDGCGELVRREEEAWVRPWLSPDPISLASPVITGT</sequence>
<dbReference type="GO" id="GO:0003677">
    <property type="term" value="F:DNA binding"/>
    <property type="evidence" value="ECO:0007669"/>
    <property type="project" value="UniProtKB-KW"/>
</dbReference>
<dbReference type="PROSITE" id="PS51118">
    <property type="entry name" value="HTH_HXLR"/>
    <property type="match status" value="1"/>
</dbReference>
<dbReference type="PANTHER" id="PTHR33204:SF18">
    <property type="entry name" value="TRANSCRIPTIONAL REGULATORY PROTEIN"/>
    <property type="match status" value="1"/>
</dbReference>
<keyword evidence="1" id="KW-0805">Transcription regulation</keyword>
<proteinExistence type="predicted"/>
<evidence type="ECO:0000259" key="4">
    <source>
        <dbReference type="PROSITE" id="PS51118"/>
    </source>
</evidence>
<evidence type="ECO:0000256" key="1">
    <source>
        <dbReference type="ARBA" id="ARBA00023015"/>
    </source>
</evidence>
<dbReference type="SUPFAM" id="SSF46785">
    <property type="entry name" value="Winged helix' DNA-binding domain"/>
    <property type="match status" value="1"/>
</dbReference>
<dbReference type="InterPro" id="IPR002577">
    <property type="entry name" value="HTH_HxlR"/>
</dbReference>
<organism evidence="5 6">
    <name type="scientific">Nonomuraea cypriaca</name>
    <dbReference type="NCBI Taxonomy" id="1187855"/>
    <lineage>
        <taxon>Bacteria</taxon>
        <taxon>Bacillati</taxon>
        <taxon>Actinomycetota</taxon>
        <taxon>Actinomycetes</taxon>
        <taxon>Streptosporangiales</taxon>
        <taxon>Streptosporangiaceae</taxon>
        <taxon>Nonomuraea</taxon>
    </lineage>
</organism>
<gene>
    <name evidence="5" type="ORF">ITP53_31300</name>
</gene>
<keyword evidence="2" id="KW-0238">DNA-binding</keyword>
<keyword evidence="3" id="KW-0804">Transcription</keyword>
<evidence type="ECO:0000313" key="5">
    <source>
        <dbReference type="EMBL" id="MBF8190134.1"/>
    </source>
</evidence>
<name>A0A931AFI4_9ACTN</name>
<accession>A0A931AFI4</accession>
<feature type="domain" description="HTH hxlR-type" evidence="4">
    <location>
        <begin position="58"/>
        <end position="156"/>
    </location>
</feature>
<dbReference type="AlphaFoldDB" id="A0A931AFI4"/>
<evidence type="ECO:0000256" key="2">
    <source>
        <dbReference type="ARBA" id="ARBA00023125"/>
    </source>
</evidence>
<evidence type="ECO:0000256" key="3">
    <source>
        <dbReference type="ARBA" id="ARBA00023163"/>
    </source>
</evidence>
<keyword evidence="6" id="KW-1185">Reference proteome</keyword>
<protein>
    <submittedName>
        <fullName evidence="5">Helix-turn-helix transcriptional regulator</fullName>
    </submittedName>
</protein>
<evidence type="ECO:0000313" key="6">
    <source>
        <dbReference type="Proteomes" id="UP000605361"/>
    </source>
</evidence>
<dbReference type="InterPro" id="IPR036390">
    <property type="entry name" value="WH_DNA-bd_sf"/>
</dbReference>
<dbReference type="Proteomes" id="UP000605361">
    <property type="component" value="Unassembled WGS sequence"/>
</dbReference>
<dbReference type="EMBL" id="JADOGI010000112">
    <property type="protein sequence ID" value="MBF8190134.1"/>
    <property type="molecule type" value="Genomic_DNA"/>
</dbReference>
<reference evidence="5" key="1">
    <citation type="submission" date="2020-11" db="EMBL/GenBank/DDBJ databases">
        <title>Whole-genome analyses of Nonomuraea sp. K274.</title>
        <authorList>
            <person name="Veyisoglu A."/>
        </authorList>
    </citation>
    <scope>NUCLEOTIDE SEQUENCE</scope>
    <source>
        <strain evidence="5">K274</strain>
    </source>
</reference>